<proteinExistence type="predicted"/>
<evidence type="ECO:0000313" key="1">
    <source>
        <dbReference type="EMBL" id="OWY92560.1"/>
    </source>
</evidence>
<dbReference type="EMBL" id="NBNE01017814">
    <property type="protein sequence ID" value="OWY92560.1"/>
    <property type="molecule type" value="Genomic_DNA"/>
</dbReference>
<comment type="caution">
    <text evidence="1">The sequence shown here is derived from an EMBL/GenBank/DDBJ whole genome shotgun (WGS) entry which is preliminary data.</text>
</comment>
<gene>
    <name evidence="1" type="ORF">PHMEG_00038392</name>
</gene>
<dbReference type="Proteomes" id="UP000198211">
    <property type="component" value="Unassembled WGS sequence"/>
</dbReference>
<sequence>MAKKDAWWTIAGSSAVYDSLRYTGARKTQHRPTPNTKKAYKSYIKGLSQWIRATQDAPDSFFEEDGSLDLSIFLPFHFEQFLMDKMNAGTIKISTLMGYRSAVKDVYRQKRFDLPTEYNNDLKTTSTGLREWRLKTIKRDENVAQTRSH</sequence>
<reference evidence="2" key="1">
    <citation type="submission" date="2017-03" db="EMBL/GenBank/DDBJ databases">
        <title>Phytopthora megakarya and P. palmivora, two closely related causual agents of cacao black pod achieved similar genome size and gene model numbers by different mechanisms.</title>
        <authorList>
            <person name="Ali S."/>
            <person name="Shao J."/>
            <person name="Larry D.J."/>
            <person name="Kronmiller B."/>
            <person name="Shen D."/>
            <person name="Strem M.D."/>
            <person name="Melnick R.L."/>
            <person name="Guiltinan M.J."/>
            <person name="Tyler B.M."/>
            <person name="Meinhardt L.W."/>
            <person name="Bailey B.A."/>
        </authorList>
    </citation>
    <scope>NUCLEOTIDE SEQUENCE [LARGE SCALE GENOMIC DNA]</scope>
    <source>
        <strain evidence="2">zdho120</strain>
    </source>
</reference>
<dbReference type="OrthoDB" id="126849at2759"/>
<protein>
    <recommendedName>
        <fullName evidence="3">Core-binding (CB) domain-containing protein</fullName>
    </recommendedName>
</protein>
<name>A0A225UHZ1_9STRA</name>
<evidence type="ECO:0008006" key="3">
    <source>
        <dbReference type="Google" id="ProtNLM"/>
    </source>
</evidence>
<dbReference type="AlphaFoldDB" id="A0A225UHZ1"/>
<accession>A0A225UHZ1</accession>
<evidence type="ECO:0000313" key="2">
    <source>
        <dbReference type="Proteomes" id="UP000198211"/>
    </source>
</evidence>
<keyword evidence="2" id="KW-1185">Reference proteome</keyword>
<organism evidence="1 2">
    <name type="scientific">Phytophthora megakarya</name>
    <dbReference type="NCBI Taxonomy" id="4795"/>
    <lineage>
        <taxon>Eukaryota</taxon>
        <taxon>Sar</taxon>
        <taxon>Stramenopiles</taxon>
        <taxon>Oomycota</taxon>
        <taxon>Peronosporomycetes</taxon>
        <taxon>Peronosporales</taxon>
        <taxon>Peronosporaceae</taxon>
        <taxon>Phytophthora</taxon>
    </lineage>
</organism>